<feature type="transmembrane region" description="Helical" evidence="6">
    <location>
        <begin position="318"/>
        <end position="338"/>
    </location>
</feature>
<feature type="transmembrane region" description="Helical" evidence="6">
    <location>
        <begin position="192"/>
        <end position="212"/>
    </location>
</feature>
<dbReference type="Proteomes" id="UP000799757">
    <property type="component" value="Unassembled WGS sequence"/>
</dbReference>
<dbReference type="Gene3D" id="1.20.1720.10">
    <property type="entry name" value="Multidrug resistance protein D"/>
    <property type="match status" value="1"/>
</dbReference>
<dbReference type="Gene3D" id="1.20.1250.20">
    <property type="entry name" value="MFS general substrate transporter like domains"/>
    <property type="match status" value="1"/>
</dbReference>
<dbReference type="SUPFAM" id="SSF103473">
    <property type="entry name" value="MFS general substrate transporter"/>
    <property type="match status" value="1"/>
</dbReference>
<feature type="transmembrane region" description="Helical" evidence="6">
    <location>
        <begin position="384"/>
        <end position="404"/>
    </location>
</feature>
<evidence type="ECO:0000313" key="8">
    <source>
        <dbReference type="EMBL" id="KAF2793396.1"/>
    </source>
</evidence>
<name>A0A6A6XAG8_9PLEO</name>
<feature type="transmembrane region" description="Helical" evidence="6">
    <location>
        <begin position="165"/>
        <end position="186"/>
    </location>
</feature>
<evidence type="ECO:0000256" key="2">
    <source>
        <dbReference type="ARBA" id="ARBA00022692"/>
    </source>
</evidence>
<evidence type="ECO:0000259" key="7">
    <source>
        <dbReference type="PROSITE" id="PS50850"/>
    </source>
</evidence>
<feature type="domain" description="Major facilitator superfamily (MFS) profile" evidence="7">
    <location>
        <begin position="41"/>
        <end position="546"/>
    </location>
</feature>
<feature type="transmembrane region" description="Helical" evidence="6">
    <location>
        <begin position="131"/>
        <end position="153"/>
    </location>
</feature>
<evidence type="ECO:0000313" key="9">
    <source>
        <dbReference type="Proteomes" id="UP000799757"/>
    </source>
</evidence>
<feature type="transmembrane region" description="Helical" evidence="6">
    <location>
        <begin position="243"/>
        <end position="263"/>
    </location>
</feature>
<reference evidence="8" key="1">
    <citation type="journal article" date="2020" name="Stud. Mycol.">
        <title>101 Dothideomycetes genomes: a test case for predicting lifestyles and emergence of pathogens.</title>
        <authorList>
            <person name="Haridas S."/>
            <person name="Albert R."/>
            <person name="Binder M."/>
            <person name="Bloem J."/>
            <person name="Labutti K."/>
            <person name="Salamov A."/>
            <person name="Andreopoulos B."/>
            <person name="Baker S."/>
            <person name="Barry K."/>
            <person name="Bills G."/>
            <person name="Bluhm B."/>
            <person name="Cannon C."/>
            <person name="Castanera R."/>
            <person name="Culley D."/>
            <person name="Daum C."/>
            <person name="Ezra D."/>
            <person name="Gonzalez J."/>
            <person name="Henrissat B."/>
            <person name="Kuo A."/>
            <person name="Liang C."/>
            <person name="Lipzen A."/>
            <person name="Lutzoni F."/>
            <person name="Magnuson J."/>
            <person name="Mondo S."/>
            <person name="Nolan M."/>
            <person name="Ohm R."/>
            <person name="Pangilinan J."/>
            <person name="Park H.-J."/>
            <person name="Ramirez L."/>
            <person name="Alfaro M."/>
            <person name="Sun H."/>
            <person name="Tritt A."/>
            <person name="Yoshinaga Y."/>
            <person name="Zwiers L.-H."/>
            <person name="Turgeon B."/>
            <person name="Goodwin S."/>
            <person name="Spatafora J."/>
            <person name="Crous P."/>
            <person name="Grigoriev I."/>
        </authorList>
    </citation>
    <scope>NUCLEOTIDE SEQUENCE</scope>
    <source>
        <strain evidence="8">CBS 109.77</strain>
    </source>
</reference>
<feature type="transmembrane region" description="Helical" evidence="6">
    <location>
        <begin position="521"/>
        <end position="539"/>
    </location>
</feature>
<feature type="region of interest" description="Disordered" evidence="5">
    <location>
        <begin position="1"/>
        <end position="22"/>
    </location>
</feature>
<comment type="subcellular location">
    <subcellularLocation>
        <location evidence="1">Membrane</location>
        <topology evidence="1">Multi-pass membrane protein</topology>
    </subcellularLocation>
</comment>
<dbReference type="PRINTS" id="PR01036">
    <property type="entry name" value="TCRTETB"/>
</dbReference>
<evidence type="ECO:0000256" key="6">
    <source>
        <dbReference type="SAM" id="Phobius"/>
    </source>
</evidence>
<dbReference type="PANTHER" id="PTHR23501">
    <property type="entry name" value="MAJOR FACILITATOR SUPERFAMILY"/>
    <property type="match status" value="1"/>
</dbReference>
<dbReference type="GO" id="GO:0022857">
    <property type="term" value="F:transmembrane transporter activity"/>
    <property type="evidence" value="ECO:0007669"/>
    <property type="project" value="InterPro"/>
</dbReference>
<proteinExistence type="predicted"/>
<dbReference type="AlphaFoldDB" id="A0A6A6XAG8"/>
<dbReference type="OrthoDB" id="440553at2759"/>
<feature type="transmembrane region" description="Helical" evidence="6">
    <location>
        <begin position="76"/>
        <end position="94"/>
    </location>
</feature>
<dbReference type="InterPro" id="IPR020846">
    <property type="entry name" value="MFS_dom"/>
</dbReference>
<evidence type="ECO:0000256" key="1">
    <source>
        <dbReference type="ARBA" id="ARBA00004141"/>
    </source>
</evidence>
<keyword evidence="2 6" id="KW-0812">Transmembrane</keyword>
<keyword evidence="9" id="KW-1185">Reference proteome</keyword>
<feature type="transmembrane region" description="Helical" evidence="6">
    <location>
        <begin position="447"/>
        <end position="467"/>
    </location>
</feature>
<dbReference type="InterPro" id="IPR036259">
    <property type="entry name" value="MFS_trans_sf"/>
</dbReference>
<dbReference type="EMBL" id="MU001929">
    <property type="protein sequence ID" value="KAF2793396.1"/>
    <property type="molecule type" value="Genomic_DNA"/>
</dbReference>
<dbReference type="Pfam" id="PF07690">
    <property type="entry name" value="MFS_1"/>
    <property type="match status" value="1"/>
</dbReference>
<organism evidence="8 9">
    <name type="scientific">Melanomma pulvis-pyrius CBS 109.77</name>
    <dbReference type="NCBI Taxonomy" id="1314802"/>
    <lineage>
        <taxon>Eukaryota</taxon>
        <taxon>Fungi</taxon>
        <taxon>Dikarya</taxon>
        <taxon>Ascomycota</taxon>
        <taxon>Pezizomycotina</taxon>
        <taxon>Dothideomycetes</taxon>
        <taxon>Pleosporomycetidae</taxon>
        <taxon>Pleosporales</taxon>
        <taxon>Melanommataceae</taxon>
        <taxon>Melanomma</taxon>
    </lineage>
</organism>
<feature type="transmembrane region" description="Helical" evidence="6">
    <location>
        <begin position="106"/>
        <end position="125"/>
    </location>
</feature>
<keyword evidence="4 6" id="KW-0472">Membrane</keyword>
<dbReference type="GO" id="GO:0005886">
    <property type="term" value="C:plasma membrane"/>
    <property type="evidence" value="ECO:0007669"/>
    <property type="project" value="TreeGrafter"/>
</dbReference>
<evidence type="ECO:0000256" key="5">
    <source>
        <dbReference type="SAM" id="MobiDB-lite"/>
    </source>
</evidence>
<dbReference type="PANTHER" id="PTHR23501:SF43">
    <property type="entry name" value="MULTIDRUG TRANSPORTER, PUTATIVE (AFU_ORTHOLOGUE AFUA_6G03040)-RELATED"/>
    <property type="match status" value="1"/>
</dbReference>
<evidence type="ECO:0000256" key="3">
    <source>
        <dbReference type="ARBA" id="ARBA00022989"/>
    </source>
</evidence>
<sequence>MKASEERVGDQNNMPTEKPEQTRLDVGDSSRLLNGWRLRSVTLSIALAMFLVNIEVSIVATSLVSIVNDLQGFDRIGWVVTSYLITYTSLIIIWSKFSNAFGRKTCMICTLFIFVAFSGGCGGSQSMTQLIICRAFQGIGAAGCVSLGLTIAYEMVPQHDYPKYAAILSSVSALGSLVGPLIGGAFSERVSWRWIFLINVPFGFAVCILLLVSIPNGFPYQGQEISHSRTGVRDSPLASARSLDILGSFCLLGASLLLVTALLEAGATFTWRSAPTISLFTLSGILWIAFLLQECHLSRSRYKITEPIFPWEFFKNRAWMGTLLLSMFSGAPYIVAIIDIPQRFQTFGVNEFGAGVRLIPFNLLIALGAVVVNIIAGKSRIPPIFLLLVGVVCQVIGVCLLSSITTTTTVPSAIYAYQILTGLGIGIMFGLCLVLPPAVIDNKDFALCAGAVLQFRVFGGALGLAVASTVGNNYITTQLQHLLPPDQLSLVLKSTGATSLLPEPVRHRVIEILVHSYNQRMRVLIGFTAAQLIALAMLWRRPQISLVRNDSTASNPNLAGDDGDEASSHANTN</sequence>
<feature type="transmembrane region" description="Helical" evidence="6">
    <location>
        <begin position="358"/>
        <end position="377"/>
    </location>
</feature>
<feature type="transmembrane region" description="Helical" evidence="6">
    <location>
        <begin position="275"/>
        <end position="297"/>
    </location>
</feature>
<keyword evidence="3 6" id="KW-1133">Transmembrane helix</keyword>
<accession>A0A6A6XAG8</accession>
<feature type="region of interest" description="Disordered" evidence="5">
    <location>
        <begin position="550"/>
        <end position="573"/>
    </location>
</feature>
<feature type="transmembrane region" description="Helical" evidence="6">
    <location>
        <begin position="41"/>
        <end position="64"/>
    </location>
</feature>
<dbReference type="InterPro" id="IPR011701">
    <property type="entry name" value="MFS"/>
</dbReference>
<gene>
    <name evidence="8" type="ORF">K505DRAFT_375364</name>
</gene>
<dbReference type="PROSITE" id="PS50850">
    <property type="entry name" value="MFS"/>
    <property type="match status" value="1"/>
</dbReference>
<feature type="transmembrane region" description="Helical" evidence="6">
    <location>
        <begin position="416"/>
        <end position="435"/>
    </location>
</feature>
<protein>
    <submittedName>
        <fullName evidence="8">MFS multidrug transporter-like protein</fullName>
    </submittedName>
</protein>
<evidence type="ECO:0000256" key="4">
    <source>
        <dbReference type="ARBA" id="ARBA00023136"/>
    </source>
</evidence>